<keyword evidence="1" id="KW-0812">Transmembrane</keyword>
<feature type="transmembrane region" description="Helical" evidence="1">
    <location>
        <begin position="19"/>
        <end position="37"/>
    </location>
</feature>
<accession>A0A1Q9LMG5</accession>
<reference evidence="2 3" key="1">
    <citation type="submission" date="2016-10" db="EMBL/GenBank/DDBJ databases">
        <title>The Draft Genome Sequence of Actinokineospora bangkokensis 44EHWT reveals the biosynthetic pathway of antifungal compounds Thailandins with unusual extender unit butylmalonyl-CoA.</title>
        <authorList>
            <person name="Greule A."/>
            <person name="Intra B."/>
            <person name="Flemming S."/>
            <person name="Rommel M.G."/>
            <person name="Panbangred W."/>
            <person name="Bechthold A."/>
        </authorList>
    </citation>
    <scope>NUCLEOTIDE SEQUENCE [LARGE SCALE GENOMIC DNA]</scope>
    <source>
        <strain evidence="2 3">44EHW</strain>
    </source>
</reference>
<keyword evidence="1" id="KW-1133">Transmembrane helix</keyword>
<evidence type="ECO:0000313" key="2">
    <source>
        <dbReference type="EMBL" id="OLR93211.1"/>
    </source>
</evidence>
<feature type="transmembrane region" description="Helical" evidence="1">
    <location>
        <begin position="90"/>
        <end position="111"/>
    </location>
</feature>
<gene>
    <name evidence="2" type="ORF">BJP25_17105</name>
</gene>
<organism evidence="2 3">
    <name type="scientific">Actinokineospora bangkokensis</name>
    <dbReference type="NCBI Taxonomy" id="1193682"/>
    <lineage>
        <taxon>Bacteria</taxon>
        <taxon>Bacillati</taxon>
        <taxon>Actinomycetota</taxon>
        <taxon>Actinomycetes</taxon>
        <taxon>Pseudonocardiales</taxon>
        <taxon>Pseudonocardiaceae</taxon>
        <taxon>Actinokineospora</taxon>
    </lineage>
</organism>
<comment type="caution">
    <text evidence="2">The sequence shown here is derived from an EMBL/GenBank/DDBJ whole genome shotgun (WGS) entry which is preliminary data.</text>
</comment>
<sequence>MVLAAALGAATGVLDLPVIWAYAVMGVIIVVGVGVGLRKGWYKPQEQVSLRLTQAFRHPRDPGRMSIAIVGALAFLSLTAHVVLRLFGMSVFWLSAAGILLFLVFLVAYFGEVRRVSKAARAREGTNPTAPE</sequence>
<protein>
    <submittedName>
        <fullName evidence="2">Uncharacterized protein</fullName>
    </submittedName>
</protein>
<dbReference type="Proteomes" id="UP000186040">
    <property type="component" value="Unassembled WGS sequence"/>
</dbReference>
<proteinExistence type="predicted"/>
<dbReference type="EMBL" id="MKQR01000011">
    <property type="protein sequence ID" value="OLR93211.1"/>
    <property type="molecule type" value="Genomic_DNA"/>
</dbReference>
<dbReference type="AlphaFoldDB" id="A0A1Q9LMG5"/>
<evidence type="ECO:0000256" key="1">
    <source>
        <dbReference type="SAM" id="Phobius"/>
    </source>
</evidence>
<name>A0A1Q9LMG5_9PSEU</name>
<dbReference type="STRING" id="1193682.BJP25_17105"/>
<keyword evidence="1" id="KW-0472">Membrane</keyword>
<keyword evidence="3" id="KW-1185">Reference proteome</keyword>
<evidence type="ECO:0000313" key="3">
    <source>
        <dbReference type="Proteomes" id="UP000186040"/>
    </source>
</evidence>
<feature type="transmembrane region" description="Helical" evidence="1">
    <location>
        <begin position="65"/>
        <end position="84"/>
    </location>
</feature>